<name>A0AAJ1E1Q9_9PSED</name>
<proteinExistence type="predicted"/>
<dbReference type="AlphaFoldDB" id="A0AAJ1E1Q9"/>
<sequence>MLELSIKQGLARLKKLDIGQVQHLCQGCLNPTPPKRAGELILASDEQTFFCDLL</sequence>
<protein>
    <submittedName>
        <fullName evidence="1">Uncharacterized protein</fullName>
    </submittedName>
</protein>
<dbReference type="EMBL" id="JAEEFW010000001">
    <property type="protein sequence ID" value="MBU4632063.1"/>
    <property type="molecule type" value="Genomic_DNA"/>
</dbReference>
<reference evidence="1" key="1">
    <citation type="submission" date="2020-12" db="EMBL/GenBank/DDBJ databases">
        <title>Generalized mutagenesis with transposon Tn5. A laboratory procedure for the identification of genes responsible for a bacterial phenotype and its regulation, illustrated with phenazine production in Pseudomonas chlororaphis.</title>
        <authorList>
            <person name="Muzio F."/>
            <person name="Sobrero P."/>
            <person name="Agaras B."/>
            <person name="Valverde C."/>
        </authorList>
    </citation>
    <scope>NUCLEOTIDE SEQUENCE</scope>
    <source>
        <strain evidence="1">SMMP3</strain>
    </source>
</reference>
<gene>
    <name evidence="1" type="ORF">I8747_04460</name>
</gene>
<dbReference type="RefSeq" id="WP_162095093.1">
    <property type="nucleotide sequence ID" value="NZ_CP027741.1"/>
</dbReference>
<accession>A0AAJ1E1Q9</accession>
<evidence type="ECO:0000313" key="2">
    <source>
        <dbReference type="Proteomes" id="UP000787568"/>
    </source>
</evidence>
<comment type="caution">
    <text evidence="1">The sequence shown here is derived from an EMBL/GenBank/DDBJ whole genome shotgun (WGS) entry which is preliminary data.</text>
</comment>
<organism evidence="1 2">
    <name type="scientific">Pseudomonas chlororaphis subsp. aurantiaca</name>
    <dbReference type="NCBI Taxonomy" id="86192"/>
    <lineage>
        <taxon>Bacteria</taxon>
        <taxon>Pseudomonadati</taxon>
        <taxon>Pseudomonadota</taxon>
        <taxon>Gammaproteobacteria</taxon>
        <taxon>Pseudomonadales</taxon>
        <taxon>Pseudomonadaceae</taxon>
        <taxon>Pseudomonas</taxon>
    </lineage>
</organism>
<dbReference type="Proteomes" id="UP000787568">
    <property type="component" value="Unassembled WGS sequence"/>
</dbReference>
<evidence type="ECO:0000313" key="1">
    <source>
        <dbReference type="EMBL" id="MBU4632063.1"/>
    </source>
</evidence>